<organism evidence="1 2">
    <name type="scientific">Mycoplasma suis (strain Illinois)</name>
    <dbReference type="NCBI Taxonomy" id="768700"/>
    <lineage>
        <taxon>Bacteria</taxon>
        <taxon>Bacillati</taxon>
        <taxon>Mycoplasmatota</taxon>
        <taxon>Mollicutes</taxon>
        <taxon>Mycoplasmataceae</taxon>
        <taxon>Mycoplasma</taxon>
    </lineage>
</organism>
<evidence type="ECO:0000313" key="2">
    <source>
        <dbReference type="Proteomes" id="UP000007484"/>
    </source>
</evidence>
<dbReference type="HOGENOM" id="CLU_1022414_0_0_14"/>
<dbReference type="STRING" id="768700.MSU_0710"/>
<proteinExistence type="predicted"/>
<dbReference type="EMBL" id="CP002525">
    <property type="protein sequence ID" value="ADX98241.1"/>
    <property type="molecule type" value="Genomic_DNA"/>
</dbReference>
<name>F0QRX1_MYCSL</name>
<dbReference type="Proteomes" id="UP000007484">
    <property type="component" value="Chromosome"/>
</dbReference>
<accession>F0QRX1</accession>
<evidence type="ECO:0000313" key="1">
    <source>
        <dbReference type="EMBL" id="ADX98241.1"/>
    </source>
</evidence>
<reference evidence="1 2" key="1">
    <citation type="journal article" date="2011" name="J. Bacteriol.">
        <title>Complete genome sequences of two hemotropic Mycoplasmas, Mycoplasma haemofelis strain Ohio2 and Mycoplasma suis strain Illinois.</title>
        <authorList>
            <person name="Messick J.B."/>
            <person name="Santos A.P."/>
            <person name="Guimaraes A.M."/>
        </authorList>
    </citation>
    <scope>NUCLEOTIDE SEQUENCE [LARGE SCALE GENOMIC DNA]</scope>
    <source>
        <strain evidence="1 2">Illinois</strain>
    </source>
</reference>
<dbReference type="KEGG" id="mss:MSU_0710"/>
<keyword evidence="2" id="KW-1185">Reference proteome</keyword>
<sequence>MIGGIAAKALILAVGLGAGLGAGEIGSMYNYDETVSIYKENKWFDKMALGSISQGDGKGIEVGKTKLHLGGWEDNKRIGGNAKGGGKVGENDVDIIFTQNRFKKSDNGNNSSSGNNFGRTTKGVSNRHVCILLGKNLVNSGLQQASSESNHQQISGENGDVCWNYSWWVSKQKANGGGWYDIAATGGNQSRVFLDSTLDPRLGVIELNPTNGGIKGALGRKGWVLGLKVDNPKKWCHVHHNKETDQWRGNSIDGIEKNRKIEKIWKKSDSTF</sequence>
<protein>
    <submittedName>
        <fullName evidence="1">Uncharacterized protein</fullName>
    </submittedName>
</protein>
<dbReference type="AlphaFoldDB" id="F0QRX1"/>
<gene>
    <name evidence="1" type="ordered locus">MSU_0710</name>
</gene>
<dbReference type="RefSeq" id="WP_013610082.1">
    <property type="nucleotide sequence ID" value="NC_015155.1"/>
</dbReference>